<name>A0ABP9FIV9_9ACTN</name>
<accession>A0ABP9FIV9</accession>
<gene>
    <name evidence="2" type="ORF">GCM10025789_24450</name>
</gene>
<evidence type="ECO:0000313" key="3">
    <source>
        <dbReference type="Proteomes" id="UP001501521"/>
    </source>
</evidence>
<evidence type="ECO:0000256" key="1">
    <source>
        <dbReference type="SAM" id="MobiDB-lite"/>
    </source>
</evidence>
<dbReference type="Proteomes" id="UP001501521">
    <property type="component" value="Unassembled WGS sequence"/>
</dbReference>
<dbReference type="Pfam" id="PF17227">
    <property type="entry name" value="DUF5302"/>
    <property type="match status" value="1"/>
</dbReference>
<keyword evidence="3" id="KW-1185">Reference proteome</keyword>
<reference evidence="3" key="1">
    <citation type="journal article" date="2019" name="Int. J. Syst. Evol. Microbiol.">
        <title>The Global Catalogue of Microorganisms (GCM) 10K type strain sequencing project: providing services to taxonomists for standard genome sequencing and annotation.</title>
        <authorList>
            <consortium name="The Broad Institute Genomics Platform"/>
            <consortium name="The Broad Institute Genome Sequencing Center for Infectious Disease"/>
            <person name="Wu L."/>
            <person name="Ma J."/>
        </authorList>
    </citation>
    <scope>NUCLEOTIDE SEQUENCE [LARGE SCALE GENOMIC DNA]</scope>
    <source>
        <strain evidence="3">JCM 19125</strain>
    </source>
</reference>
<organism evidence="2 3">
    <name type="scientific">Tessaracoccus lubricantis</name>
    <dbReference type="NCBI Taxonomy" id="545543"/>
    <lineage>
        <taxon>Bacteria</taxon>
        <taxon>Bacillati</taxon>
        <taxon>Actinomycetota</taxon>
        <taxon>Actinomycetes</taxon>
        <taxon>Propionibacteriales</taxon>
        <taxon>Propionibacteriaceae</taxon>
        <taxon>Tessaracoccus</taxon>
    </lineage>
</organism>
<proteinExistence type="predicted"/>
<sequence length="62" mass="6866">MSDAEQTDAPLDPKEAMRQALERKKQAEHLSANAGIHEDRRQGGHAHGQMGGKREFRRKSGG</sequence>
<protein>
    <recommendedName>
        <fullName evidence="4">DUF5302 domain-containing protein</fullName>
    </recommendedName>
</protein>
<feature type="compositionally biased region" description="Basic and acidic residues" evidence="1">
    <location>
        <begin position="11"/>
        <end position="28"/>
    </location>
</feature>
<feature type="region of interest" description="Disordered" evidence="1">
    <location>
        <begin position="1"/>
        <end position="62"/>
    </location>
</feature>
<comment type="caution">
    <text evidence="2">The sequence shown here is derived from an EMBL/GenBank/DDBJ whole genome shotgun (WGS) entry which is preliminary data.</text>
</comment>
<dbReference type="RefSeq" id="WP_345583237.1">
    <property type="nucleotide sequence ID" value="NZ_BAABLV010000036.1"/>
</dbReference>
<dbReference type="InterPro" id="IPR035172">
    <property type="entry name" value="DUF5302"/>
</dbReference>
<evidence type="ECO:0000313" key="2">
    <source>
        <dbReference type="EMBL" id="GAA4904451.1"/>
    </source>
</evidence>
<dbReference type="EMBL" id="BAABLV010000036">
    <property type="protein sequence ID" value="GAA4904451.1"/>
    <property type="molecule type" value="Genomic_DNA"/>
</dbReference>
<evidence type="ECO:0008006" key="4">
    <source>
        <dbReference type="Google" id="ProtNLM"/>
    </source>
</evidence>